<sequence>MMDEAESRFSHLLQPIRDLTKNWEVDVAAQLGEYLDELDQICISFDGGKTTMNFAEAALLIQGSACIYSKKVEYLYSMVYQALDCISNKKRNQQPTSIGQDGVDNDANFVNRNEEEEFLSLDDICNKTKGNVDMKNDRSTNAIEIVPLTPMALVPPEEQEKKNNPLYSRKGEILASCKDFRMNTYTPHVNGAYVLELAGLSPTQLMLRDLHFNNLNCSVLNAVPMEEVENPHIDSSSHDCPLPVLDLSAASGNDNGLNDTAVDRSFLPLAQDVEMNIDTTPQEHIERQKVQTTHDRYLLREQPLVLNEEKTEKVQEVIDPWKSLDPFTSSEDKPFRNGKYFTIPKNIEETAGGKRKRKAPTKFQDFRKFFSGTFCEVSDIRKNKKNGPTFADMEILYWKHMKERFKGKKKMGILFSNENAALENNFDNEHQNDIEALCHGDYPDDVEEDSFSNHEDEDANDPMNIVHEQEILSDEIREERLSYEDLVQRNVELFIANSQKYAQETSLSIRIKEWEDQMRPLLTEQEERIPFDIHDYGNKIVDAFNHVGERKLFASIVRDKEAFEVCRYMLASLQLANDYTVQIDQNPGLHEALDTMGLKLLSQQCAHERFKTYTAPSLSDN</sequence>
<dbReference type="Proteomes" id="UP000694620">
    <property type="component" value="Chromosome 1"/>
</dbReference>
<comment type="similarity">
    <text evidence="2">Belongs to the CND2 H2 (condensin-2 subunit 2) family.</text>
</comment>
<reference evidence="10" key="3">
    <citation type="submission" date="2025-09" db="UniProtKB">
        <authorList>
            <consortium name="Ensembl"/>
        </authorList>
    </citation>
    <scope>IDENTIFICATION</scope>
</reference>
<gene>
    <name evidence="10" type="primary">ncaph2</name>
</gene>
<feature type="domain" description="Condensin II complex subunit H2 middle" evidence="9">
    <location>
        <begin position="148"/>
        <end position="204"/>
    </location>
</feature>
<evidence type="ECO:0000259" key="7">
    <source>
        <dbReference type="Pfam" id="PF06278"/>
    </source>
</evidence>
<evidence type="ECO:0000259" key="8">
    <source>
        <dbReference type="Pfam" id="PF16858"/>
    </source>
</evidence>
<evidence type="ECO:0000259" key="9">
    <source>
        <dbReference type="Pfam" id="PF16869"/>
    </source>
</evidence>
<feature type="domain" description="Condensin II complex subunit H2 N-terminal" evidence="7">
    <location>
        <begin position="7"/>
        <end position="124"/>
    </location>
</feature>
<evidence type="ECO:0000313" key="11">
    <source>
        <dbReference type="Proteomes" id="UP000694620"/>
    </source>
</evidence>
<keyword evidence="11" id="KW-1185">Reference proteome</keyword>
<accession>A0A8C4S6H8</accession>
<feature type="domain" description="Condensin-2 complex subunit H2 C-terminal" evidence="8">
    <location>
        <begin position="482"/>
        <end position="610"/>
    </location>
</feature>
<keyword evidence="4" id="KW-0226">DNA condensation</keyword>
<evidence type="ECO:0000313" key="10">
    <source>
        <dbReference type="Ensembl" id="ENSECRP00000010077.1"/>
    </source>
</evidence>
<dbReference type="GO" id="GO:0051306">
    <property type="term" value="P:mitotic sister chromatid separation"/>
    <property type="evidence" value="ECO:0007669"/>
    <property type="project" value="TreeGrafter"/>
</dbReference>
<dbReference type="Pfam" id="PF16869">
    <property type="entry name" value="CNDH2_M"/>
    <property type="match status" value="1"/>
</dbReference>
<protein>
    <recommendedName>
        <fullName evidence="3">Condensin-2 complex subunit H2</fullName>
    </recommendedName>
    <alternativeName>
        <fullName evidence="6">Non-SMC condensin II complex subunit H2</fullName>
    </alternativeName>
</protein>
<dbReference type="Ensembl" id="ENSECRT00000010243.1">
    <property type="protein sequence ID" value="ENSECRP00000010077.1"/>
    <property type="gene ID" value="ENSECRG00000006729.1"/>
</dbReference>
<evidence type="ECO:0000256" key="5">
    <source>
        <dbReference type="ARBA" id="ARBA00023242"/>
    </source>
</evidence>
<dbReference type="PANTHER" id="PTHR14324:SF3">
    <property type="entry name" value="CONDENSIN-2 COMPLEX SUBUNIT H2"/>
    <property type="match status" value="1"/>
</dbReference>
<reference evidence="10" key="1">
    <citation type="submission" date="2021-06" db="EMBL/GenBank/DDBJ databases">
        <authorList>
            <consortium name="Wellcome Sanger Institute Data Sharing"/>
        </authorList>
    </citation>
    <scope>NUCLEOTIDE SEQUENCE [LARGE SCALE GENOMIC DNA]</scope>
</reference>
<evidence type="ECO:0000256" key="2">
    <source>
        <dbReference type="ARBA" id="ARBA00007844"/>
    </source>
</evidence>
<keyword evidence="5" id="KW-0539">Nucleus</keyword>
<dbReference type="GO" id="GO:0005634">
    <property type="term" value="C:nucleus"/>
    <property type="evidence" value="ECO:0007669"/>
    <property type="project" value="UniProtKB-SubCell"/>
</dbReference>
<proteinExistence type="inferred from homology"/>
<dbReference type="GO" id="GO:0003682">
    <property type="term" value="F:chromatin binding"/>
    <property type="evidence" value="ECO:0007669"/>
    <property type="project" value="TreeGrafter"/>
</dbReference>
<evidence type="ECO:0000256" key="1">
    <source>
        <dbReference type="ARBA" id="ARBA00004123"/>
    </source>
</evidence>
<comment type="subcellular location">
    <subcellularLocation>
        <location evidence="1">Nucleus</location>
    </subcellularLocation>
</comment>
<evidence type="ECO:0000256" key="4">
    <source>
        <dbReference type="ARBA" id="ARBA00023067"/>
    </source>
</evidence>
<evidence type="ECO:0000256" key="6">
    <source>
        <dbReference type="ARBA" id="ARBA00030479"/>
    </source>
</evidence>
<name>A0A8C4S6H8_ERPCA</name>
<reference evidence="10" key="2">
    <citation type="submission" date="2025-08" db="UniProtKB">
        <authorList>
            <consortium name="Ensembl"/>
        </authorList>
    </citation>
    <scope>IDENTIFICATION</scope>
</reference>
<organism evidence="10 11">
    <name type="scientific">Erpetoichthys calabaricus</name>
    <name type="common">Rope fish</name>
    <name type="synonym">Calamoichthys calabaricus</name>
    <dbReference type="NCBI Taxonomy" id="27687"/>
    <lineage>
        <taxon>Eukaryota</taxon>
        <taxon>Metazoa</taxon>
        <taxon>Chordata</taxon>
        <taxon>Craniata</taxon>
        <taxon>Vertebrata</taxon>
        <taxon>Euteleostomi</taxon>
        <taxon>Actinopterygii</taxon>
        <taxon>Polypteriformes</taxon>
        <taxon>Polypteridae</taxon>
        <taxon>Erpetoichthys</taxon>
    </lineage>
</organism>
<dbReference type="InterPro" id="IPR031737">
    <property type="entry name" value="CNDH2_C"/>
</dbReference>
<dbReference type="InterPro" id="IPR031719">
    <property type="entry name" value="H2_M"/>
</dbReference>
<dbReference type="Pfam" id="PF06278">
    <property type="entry name" value="CNDH2_N"/>
    <property type="match status" value="1"/>
</dbReference>
<dbReference type="GO" id="GO:0010032">
    <property type="term" value="P:meiotic chromosome condensation"/>
    <property type="evidence" value="ECO:0007669"/>
    <property type="project" value="TreeGrafter"/>
</dbReference>
<evidence type="ECO:0000256" key="3">
    <source>
        <dbReference type="ARBA" id="ARBA00016903"/>
    </source>
</evidence>
<dbReference type="GeneTree" id="ENSGT00390000014443"/>
<dbReference type="PANTHER" id="PTHR14324">
    <property type="entry name" value="CONDENSIN-2 COMPLEX SUBUNIT H2"/>
    <property type="match status" value="1"/>
</dbReference>
<dbReference type="AlphaFoldDB" id="A0A8C4S6H8"/>
<dbReference type="InterPro" id="IPR009378">
    <property type="entry name" value="H2_N"/>
</dbReference>
<dbReference type="Pfam" id="PF16858">
    <property type="entry name" value="CNDH2_C"/>
    <property type="match status" value="1"/>
</dbReference>
<dbReference type="GO" id="GO:0000796">
    <property type="term" value="C:condensin complex"/>
    <property type="evidence" value="ECO:0007669"/>
    <property type="project" value="TreeGrafter"/>
</dbReference>
<dbReference type="InterPro" id="IPR031739">
    <property type="entry name" value="Ncaph2"/>
</dbReference>